<keyword evidence="2" id="KW-1185">Reference proteome</keyword>
<comment type="caution">
    <text evidence="1">The sequence shown here is derived from an EMBL/GenBank/DDBJ whole genome shotgun (WGS) entry which is preliminary data.</text>
</comment>
<dbReference type="EMBL" id="CM042063">
    <property type="protein sequence ID" value="KAI3667602.1"/>
    <property type="molecule type" value="Genomic_DNA"/>
</dbReference>
<accession>A0ACB8XJ40</accession>
<gene>
    <name evidence="1" type="ORF">L6452_42668</name>
</gene>
<protein>
    <submittedName>
        <fullName evidence="1">Uncharacterized protein</fullName>
    </submittedName>
</protein>
<reference evidence="2" key="1">
    <citation type="journal article" date="2022" name="Mol. Ecol. Resour.">
        <title>The genomes of chicory, endive, great burdock and yacon provide insights into Asteraceae palaeo-polyploidization history and plant inulin production.</title>
        <authorList>
            <person name="Fan W."/>
            <person name="Wang S."/>
            <person name="Wang H."/>
            <person name="Wang A."/>
            <person name="Jiang F."/>
            <person name="Liu H."/>
            <person name="Zhao H."/>
            <person name="Xu D."/>
            <person name="Zhang Y."/>
        </authorList>
    </citation>
    <scope>NUCLEOTIDE SEQUENCE [LARGE SCALE GENOMIC DNA]</scope>
    <source>
        <strain evidence="2">cv. Niubang</strain>
    </source>
</reference>
<organism evidence="1 2">
    <name type="scientific">Arctium lappa</name>
    <name type="common">Greater burdock</name>
    <name type="synonym">Lappa major</name>
    <dbReference type="NCBI Taxonomy" id="4217"/>
    <lineage>
        <taxon>Eukaryota</taxon>
        <taxon>Viridiplantae</taxon>
        <taxon>Streptophyta</taxon>
        <taxon>Embryophyta</taxon>
        <taxon>Tracheophyta</taxon>
        <taxon>Spermatophyta</taxon>
        <taxon>Magnoliopsida</taxon>
        <taxon>eudicotyledons</taxon>
        <taxon>Gunneridae</taxon>
        <taxon>Pentapetalae</taxon>
        <taxon>asterids</taxon>
        <taxon>campanulids</taxon>
        <taxon>Asterales</taxon>
        <taxon>Asteraceae</taxon>
        <taxon>Carduoideae</taxon>
        <taxon>Cardueae</taxon>
        <taxon>Arctiinae</taxon>
        <taxon>Arctium</taxon>
    </lineage>
</organism>
<name>A0ACB8XJ40_ARCLA</name>
<evidence type="ECO:0000313" key="2">
    <source>
        <dbReference type="Proteomes" id="UP001055879"/>
    </source>
</evidence>
<proteinExistence type="predicted"/>
<evidence type="ECO:0000313" key="1">
    <source>
        <dbReference type="EMBL" id="KAI3667602.1"/>
    </source>
</evidence>
<dbReference type="Proteomes" id="UP001055879">
    <property type="component" value="Linkage Group LG17"/>
</dbReference>
<reference evidence="1 2" key="2">
    <citation type="journal article" date="2022" name="Mol. Ecol. Resour.">
        <title>The genomes of chicory, endive, great burdock and yacon provide insights into Asteraceae paleo-polyploidization history and plant inulin production.</title>
        <authorList>
            <person name="Fan W."/>
            <person name="Wang S."/>
            <person name="Wang H."/>
            <person name="Wang A."/>
            <person name="Jiang F."/>
            <person name="Liu H."/>
            <person name="Zhao H."/>
            <person name="Xu D."/>
            <person name="Zhang Y."/>
        </authorList>
    </citation>
    <scope>NUCLEOTIDE SEQUENCE [LARGE SCALE GENOMIC DNA]</scope>
    <source>
        <strain evidence="2">cv. Niubang</strain>
    </source>
</reference>
<sequence>MSSEREKFAIWFPLLTCTEVSTSFFIYALNIFAIKGLFIDLFLYSHSKSSTLFSLSIEIELEDLENGITCFYICSLLPNFGSSARIFIISGDLSEDFLII</sequence>